<protein>
    <submittedName>
        <fullName evidence="3">DUF4266 domain-containing protein</fullName>
    </submittedName>
</protein>
<evidence type="ECO:0000259" key="2">
    <source>
        <dbReference type="Pfam" id="PF14086"/>
    </source>
</evidence>
<dbReference type="EMBL" id="JBHSUS010000001">
    <property type="protein sequence ID" value="MFC6439742.1"/>
    <property type="molecule type" value="Genomic_DNA"/>
</dbReference>
<evidence type="ECO:0000313" key="3">
    <source>
        <dbReference type="EMBL" id="MFC6439742.1"/>
    </source>
</evidence>
<keyword evidence="4" id="KW-1185">Reference proteome</keyword>
<gene>
    <name evidence="3" type="ORF">ACFP85_06230</name>
</gene>
<dbReference type="RefSeq" id="WP_217350790.1">
    <property type="nucleotide sequence ID" value="NZ_JBHSUS010000001.1"/>
</dbReference>
<sequence>MRKVWIRVAFMLGLAQLVGCASIEPWVKPYERNNLADPVMSLNRNPIAANYIHHVYQAREGARGAEGGAGGGCGCN</sequence>
<evidence type="ECO:0000256" key="1">
    <source>
        <dbReference type="SAM" id="SignalP"/>
    </source>
</evidence>
<feature type="chain" id="PRO_5045535861" evidence="1">
    <location>
        <begin position="22"/>
        <end position="76"/>
    </location>
</feature>
<feature type="signal peptide" evidence="1">
    <location>
        <begin position="1"/>
        <end position="21"/>
    </location>
</feature>
<accession>A0ABW1XKS4</accession>
<organism evidence="3 4">
    <name type="scientific">Pseudobowmanella zhangzhouensis</name>
    <dbReference type="NCBI Taxonomy" id="1537679"/>
    <lineage>
        <taxon>Bacteria</taxon>
        <taxon>Pseudomonadati</taxon>
        <taxon>Pseudomonadota</taxon>
        <taxon>Gammaproteobacteria</taxon>
        <taxon>Alteromonadales</taxon>
        <taxon>Alteromonadaceae</taxon>
    </lineage>
</organism>
<feature type="domain" description="DUF4266" evidence="2">
    <location>
        <begin position="27"/>
        <end position="76"/>
    </location>
</feature>
<comment type="caution">
    <text evidence="3">The sequence shown here is derived from an EMBL/GenBank/DDBJ whole genome shotgun (WGS) entry which is preliminary data.</text>
</comment>
<reference evidence="4" key="1">
    <citation type="journal article" date="2019" name="Int. J. Syst. Evol. Microbiol.">
        <title>The Global Catalogue of Microorganisms (GCM) 10K type strain sequencing project: providing services to taxonomists for standard genome sequencing and annotation.</title>
        <authorList>
            <consortium name="The Broad Institute Genomics Platform"/>
            <consortium name="The Broad Institute Genome Sequencing Center for Infectious Disease"/>
            <person name="Wu L."/>
            <person name="Ma J."/>
        </authorList>
    </citation>
    <scope>NUCLEOTIDE SEQUENCE [LARGE SCALE GENOMIC DNA]</scope>
    <source>
        <strain evidence="4">CGMCC 1.16031</strain>
    </source>
</reference>
<dbReference type="Proteomes" id="UP001596364">
    <property type="component" value="Unassembled WGS sequence"/>
</dbReference>
<proteinExistence type="predicted"/>
<evidence type="ECO:0000313" key="4">
    <source>
        <dbReference type="Proteomes" id="UP001596364"/>
    </source>
</evidence>
<name>A0ABW1XKS4_9ALTE</name>
<dbReference type="Pfam" id="PF14086">
    <property type="entry name" value="DUF4266"/>
    <property type="match status" value="1"/>
</dbReference>
<dbReference type="InterPro" id="IPR025362">
    <property type="entry name" value="DUF4266"/>
</dbReference>
<keyword evidence="1" id="KW-0732">Signal</keyword>